<protein>
    <submittedName>
        <fullName evidence="2">Uncharacterized protein LOC111025658</fullName>
    </submittedName>
</protein>
<sequence>MVVLQLQLQDCALTLRPIDAKISRHPIRSTPSSAGRVAFPNFYRLEVSQCVTRASRDRNSEVQNIHSSAIEVVVDDEGEDYDGVDGVLSESGFRGREGEKDYDRDPEFAEIIGTSLDDPDKARFKMEERLRKKRNKILQPKTGSAVPLKITFNKFDFSNSYIWFEFYNTPLAKDITLICDTIRSWHIIGRLGGCNSMNMQLSQSPLDNRPSYDAIEGANVTPTTFYNIGDFEVQDNLARIWVDIGTSEPLLLDILINALTQISSDYVGMKQLVFGGSEFENWKEDLTSEDAGCSTHKI</sequence>
<name>A0A6J1E3B4_MOMCH</name>
<dbReference type="Proteomes" id="UP000504603">
    <property type="component" value="Unplaced"/>
</dbReference>
<dbReference type="AlphaFoldDB" id="A0A6J1E3B4"/>
<reference evidence="2" key="1">
    <citation type="submission" date="2025-08" db="UniProtKB">
        <authorList>
            <consortium name="RefSeq"/>
        </authorList>
    </citation>
    <scope>IDENTIFICATION</scope>
    <source>
        <strain evidence="2">OHB3-1</strain>
    </source>
</reference>
<evidence type="ECO:0000313" key="2">
    <source>
        <dbReference type="RefSeq" id="XP_022159241.1"/>
    </source>
</evidence>
<dbReference type="KEGG" id="mcha:111025658"/>
<proteinExistence type="predicted"/>
<dbReference type="InterPro" id="IPR021920">
    <property type="entry name" value="DUF3531"/>
</dbReference>
<organism evidence="1 2">
    <name type="scientific">Momordica charantia</name>
    <name type="common">Bitter gourd</name>
    <name type="synonym">Balsam pear</name>
    <dbReference type="NCBI Taxonomy" id="3673"/>
    <lineage>
        <taxon>Eukaryota</taxon>
        <taxon>Viridiplantae</taxon>
        <taxon>Streptophyta</taxon>
        <taxon>Embryophyta</taxon>
        <taxon>Tracheophyta</taxon>
        <taxon>Spermatophyta</taxon>
        <taxon>Magnoliopsida</taxon>
        <taxon>eudicotyledons</taxon>
        <taxon>Gunneridae</taxon>
        <taxon>Pentapetalae</taxon>
        <taxon>rosids</taxon>
        <taxon>fabids</taxon>
        <taxon>Cucurbitales</taxon>
        <taxon>Cucurbitaceae</taxon>
        <taxon>Momordiceae</taxon>
        <taxon>Momordica</taxon>
    </lineage>
</organism>
<dbReference type="PANTHER" id="PTHR46737">
    <property type="entry name" value="OS02G0827600 PROTEIN"/>
    <property type="match status" value="1"/>
</dbReference>
<dbReference type="PANTHER" id="PTHR46737:SF3">
    <property type="entry name" value="OXIDOREDUCTASE_TRANSITION METAL ION-BINDING PROTEIN (DUF3531)"/>
    <property type="match status" value="1"/>
</dbReference>
<dbReference type="Pfam" id="PF12049">
    <property type="entry name" value="DUF3531"/>
    <property type="match status" value="1"/>
</dbReference>
<gene>
    <name evidence="2" type="primary">LOC111025658</name>
</gene>
<evidence type="ECO:0000313" key="1">
    <source>
        <dbReference type="Proteomes" id="UP000504603"/>
    </source>
</evidence>
<dbReference type="OrthoDB" id="2014339at2759"/>
<accession>A0A6J1E3B4</accession>
<keyword evidence="1" id="KW-1185">Reference proteome</keyword>
<dbReference type="GeneID" id="111025658"/>
<dbReference type="RefSeq" id="XP_022159241.1">
    <property type="nucleotide sequence ID" value="XM_022303549.1"/>
</dbReference>